<gene>
    <name evidence="1" type="ORF">BPO_1059</name>
</gene>
<organism evidence="1 2">
    <name type="scientific">Bergeyella porcorum</name>
    <dbReference type="NCBI Taxonomy" id="1735111"/>
    <lineage>
        <taxon>Bacteria</taxon>
        <taxon>Pseudomonadati</taxon>
        <taxon>Bacteroidota</taxon>
        <taxon>Flavobacteriia</taxon>
        <taxon>Flavobacteriales</taxon>
        <taxon>Weeksellaceae</taxon>
        <taxon>Bergeyella</taxon>
    </lineage>
</organism>
<reference evidence="1" key="1">
    <citation type="submission" date="2023-10" db="EMBL/GenBank/DDBJ databases">
        <title>Characterization and whole genome sequencing of a novel strain of Bergeyella porcorum QD2021 isolated from pig.</title>
        <authorList>
            <person name="Liu G."/>
            <person name="Chen C."/>
            <person name="Han X."/>
        </authorList>
    </citation>
    <scope>NUCLEOTIDE SEQUENCE</scope>
    <source>
        <strain evidence="1">QD2021</strain>
    </source>
</reference>
<proteinExistence type="predicted"/>
<evidence type="ECO:0000313" key="1">
    <source>
        <dbReference type="EMBL" id="WOC51706.1"/>
    </source>
</evidence>
<dbReference type="Proteomes" id="UP001432059">
    <property type="component" value="Chromosome"/>
</dbReference>
<evidence type="ECO:0000313" key="2">
    <source>
        <dbReference type="Proteomes" id="UP001432059"/>
    </source>
</evidence>
<dbReference type="EMBL" id="CP136426">
    <property type="protein sequence ID" value="WOC51706.1"/>
    <property type="molecule type" value="Genomic_DNA"/>
</dbReference>
<dbReference type="KEGG" id="bpor:BPO_1059"/>
<sequence length="42" mass="4748">MEKAHPKQENAPLVKTARAVNTAIITVELVVYVEDKKQRITN</sequence>
<dbReference type="AlphaFoldDB" id="A0AAU0F0Y0"/>
<keyword evidence="2" id="KW-1185">Reference proteome</keyword>
<accession>A0AAU0F0Y0</accession>
<dbReference type="RefSeq" id="WP_327983441.1">
    <property type="nucleotide sequence ID" value="NZ_CP136426.1"/>
</dbReference>
<protein>
    <submittedName>
        <fullName evidence="1">Uncharacterized protein</fullName>
    </submittedName>
</protein>
<name>A0AAU0F0Y0_9FLAO</name>